<protein>
    <submittedName>
        <fullName evidence="2">Uncharacterized protein</fullName>
    </submittedName>
</protein>
<evidence type="ECO:0000313" key="3">
    <source>
        <dbReference type="Proteomes" id="UP000265520"/>
    </source>
</evidence>
<sequence length="61" mass="6576">MLTLLATSTPLPTPSDLLFRRRRTSAPPPLPPSLHLFSPPLAVATHSGVTPISTHRCHSLL</sequence>
<evidence type="ECO:0000256" key="1">
    <source>
        <dbReference type="SAM" id="MobiDB-lite"/>
    </source>
</evidence>
<feature type="region of interest" description="Disordered" evidence="1">
    <location>
        <begin position="1"/>
        <end position="32"/>
    </location>
</feature>
<comment type="caution">
    <text evidence="2">The sequence shown here is derived from an EMBL/GenBank/DDBJ whole genome shotgun (WGS) entry which is preliminary data.</text>
</comment>
<dbReference type="EMBL" id="LXQA011394339">
    <property type="protein sequence ID" value="MCI95697.1"/>
    <property type="molecule type" value="Genomic_DNA"/>
</dbReference>
<name>A0A392W5T1_9FABA</name>
<proteinExistence type="predicted"/>
<dbReference type="Proteomes" id="UP000265520">
    <property type="component" value="Unassembled WGS sequence"/>
</dbReference>
<accession>A0A392W5T1</accession>
<reference evidence="2 3" key="1">
    <citation type="journal article" date="2018" name="Front. Plant Sci.">
        <title>Red Clover (Trifolium pratense) and Zigzag Clover (T. medium) - A Picture of Genomic Similarities and Differences.</title>
        <authorList>
            <person name="Dluhosova J."/>
            <person name="Istvanek J."/>
            <person name="Nedelnik J."/>
            <person name="Repkova J."/>
        </authorList>
    </citation>
    <scope>NUCLEOTIDE SEQUENCE [LARGE SCALE GENOMIC DNA]</scope>
    <source>
        <strain evidence="3">cv. 10/8</strain>
        <tissue evidence="2">Leaf</tissue>
    </source>
</reference>
<feature type="non-terminal residue" evidence="2">
    <location>
        <position position="61"/>
    </location>
</feature>
<organism evidence="2 3">
    <name type="scientific">Trifolium medium</name>
    <dbReference type="NCBI Taxonomy" id="97028"/>
    <lineage>
        <taxon>Eukaryota</taxon>
        <taxon>Viridiplantae</taxon>
        <taxon>Streptophyta</taxon>
        <taxon>Embryophyta</taxon>
        <taxon>Tracheophyta</taxon>
        <taxon>Spermatophyta</taxon>
        <taxon>Magnoliopsida</taxon>
        <taxon>eudicotyledons</taxon>
        <taxon>Gunneridae</taxon>
        <taxon>Pentapetalae</taxon>
        <taxon>rosids</taxon>
        <taxon>fabids</taxon>
        <taxon>Fabales</taxon>
        <taxon>Fabaceae</taxon>
        <taxon>Papilionoideae</taxon>
        <taxon>50 kb inversion clade</taxon>
        <taxon>NPAAA clade</taxon>
        <taxon>Hologalegina</taxon>
        <taxon>IRL clade</taxon>
        <taxon>Trifolieae</taxon>
        <taxon>Trifolium</taxon>
    </lineage>
</organism>
<evidence type="ECO:0000313" key="2">
    <source>
        <dbReference type="EMBL" id="MCI95697.1"/>
    </source>
</evidence>
<dbReference type="AlphaFoldDB" id="A0A392W5T1"/>
<keyword evidence="3" id="KW-1185">Reference proteome</keyword>
<feature type="compositionally biased region" description="Low complexity" evidence="1">
    <location>
        <begin position="1"/>
        <end position="17"/>
    </location>
</feature>